<dbReference type="InterPro" id="IPR005016">
    <property type="entry name" value="TDE1/TMS"/>
</dbReference>
<evidence type="ECO:0000256" key="4">
    <source>
        <dbReference type="ARBA" id="ARBA00022989"/>
    </source>
</evidence>
<sequence length="420" mass="46754">LNMLAAAVADLPNPKVFRRPSTRQPESQQVVCNSPGQMAPKAALNKNKWAAQPKPLSGDNTMVQSTLRVSSSVPDLSVAFRQSSENSRRRRDVRDLNWDEAGDQKQRSTGLSGRQPDNDMDRSKNLSLRKSKRRNKLPVEVDPVIATSGTSVEMDEQFGDVLQQLHSKQTRMQKKRQDTKRVPLRPIKRTPLGRITDEDTFAELTMLSPDTLPEKVGAHSPLSNGGLSGGNGHLIFPSRRSSTSSAGAKLSSSVLLDSDPYDLVSMRSPKHLRYQLARSASDLMLSKRGSKILVSQPKLASSFAFLGPMLNTAAPRDKYTVYNETIASVYSYSWFHFIYGLATLYLMAQLTNWYNPQISRVETLSGSWANMWMKLASSWIALILYAWTIACPRFCFGRKLGDTPFTPRTPRSVSTNSSPV</sequence>
<keyword evidence="4 7" id="KW-1133">Transmembrane helix</keyword>
<evidence type="ECO:0000313" key="8">
    <source>
        <dbReference type="EMBL" id="KAA3676003.1"/>
    </source>
</evidence>
<reference evidence="8 9" key="1">
    <citation type="journal article" date="2019" name="Gigascience">
        <title>Whole-genome sequence of the oriental lung fluke Paragonimus westermani.</title>
        <authorList>
            <person name="Oey H."/>
            <person name="Zakrzewski M."/>
            <person name="Narain K."/>
            <person name="Devi K.R."/>
            <person name="Agatsuma T."/>
            <person name="Nawaratna S."/>
            <person name="Gobert G.N."/>
            <person name="Jones M.K."/>
            <person name="Ragan M.A."/>
            <person name="McManus D.P."/>
            <person name="Krause L."/>
        </authorList>
    </citation>
    <scope>NUCLEOTIDE SEQUENCE [LARGE SCALE GENOMIC DNA]</scope>
    <source>
        <strain evidence="8 9">IND2009</strain>
    </source>
</reference>
<comment type="subcellular location">
    <subcellularLocation>
        <location evidence="1">Membrane</location>
        <topology evidence="1">Multi-pass membrane protein</topology>
    </subcellularLocation>
</comment>
<protein>
    <submittedName>
        <fullName evidence="8">Uncharacterized protein</fullName>
    </submittedName>
</protein>
<feature type="compositionally biased region" description="Basic residues" evidence="6">
    <location>
        <begin position="127"/>
        <end position="136"/>
    </location>
</feature>
<feature type="transmembrane region" description="Helical" evidence="7">
    <location>
        <begin position="332"/>
        <end position="350"/>
    </location>
</feature>
<feature type="region of interest" description="Disordered" evidence="6">
    <location>
        <begin position="80"/>
        <end position="142"/>
    </location>
</feature>
<keyword evidence="3 7" id="KW-0812">Transmembrane</keyword>
<name>A0A5J4NKI7_9TREM</name>
<comment type="similarity">
    <text evidence="2">Belongs to the TDE1 family.</text>
</comment>
<dbReference type="Proteomes" id="UP000324629">
    <property type="component" value="Unassembled WGS sequence"/>
</dbReference>
<evidence type="ECO:0000256" key="5">
    <source>
        <dbReference type="ARBA" id="ARBA00023136"/>
    </source>
</evidence>
<dbReference type="AlphaFoldDB" id="A0A5J4NKI7"/>
<comment type="caution">
    <text evidence="8">The sequence shown here is derived from an EMBL/GenBank/DDBJ whole genome shotgun (WGS) entry which is preliminary data.</text>
</comment>
<keyword evidence="9" id="KW-1185">Reference proteome</keyword>
<dbReference type="Pfam" id="PF03348">
    <property type="entry name" value="Serinc"/>
    <property type="match status" value="1"/>
</dbReference>
<dbReference type="GO" id="GO:0016020">
    <property type="term" value="C:membrane"/>
    <property type="evidence" value="ECO:0007669"/>
    <property type="project" value="UniProtKB-SubCell"/>
</dbReference>
<dbReference type="EMBL" id="QNGE01002200">
    <property type="protein sequence ID" value="KAA3676003.1"/>
    <property type="molecule type" value="Genomic_DNA"/>
</dbReference>
<gene>
    <name evidence="8" type="ORF">DEA37_0008690</name>
</gene>
<evidence type="ECO:0000256" key="7">
    <source>
        <dbReference type="SAM" id="Phobius"/>
    </source>
</evidence>
<evidence type="ECO:0000256" key="3">
    <source>
        <dbReference type="ARBA" id="ARBA00022692"/>
    </source>
</evidence>
<evidence type="ECO:0000256" key="6">
    <source>
        <dbReference type="SAM" id="MobiDB-lite"/>
    </source>
</evidence>
<feature type="compositionally biased region" description="Basic and acidic residues" evidence="6">
    <location>
        <begin position="92"/>
        <end position="106"/>
    </location>
</feature>
<keyword evidence="5 7" id="KW-0472">Membrane</keyword>
<evidence type="ECO:0000256" key="1">
    <source>
        <dbReference type="ARBA" id="ARBA00004141"/>
    </source>
</evidence>
<accession>A0A5J4NKI7</accession>
<feature type="transmembrane region" description="Helical" evidence="7">
    <location>
        <begin position="371"/>
        <end position="390"/>
    </location>
</feature>
<evidence type="ECO:0000313" key="9">
    <source>
        <dbReference type="Proteomes" id="UP000324629"/>
    </source>
</evidence>
<feature type="non-terminal residue" evidence="8">
    <location>
        <position position="1"/>
    </location>
</feature>
<proteinExistence type="inferred from homology"/>
<organism evidence="8 9">
    <name type="scientific">Paragonimus westermani</name>
    <dbReference type="NCBI Taxonomy" id="34504"/>
    <lineage>
        <taxon>Eukaryota</taxon>
        <taxon>Metazoa</taxon>
        <taxon>Spiralia</taxon>
        <taxon>Lophotrochozoa</taxon>
        <taxon>Platyhelminthes</taxon>
        <taxon>Trematoda</taxon>
        <taxon>Digenea</taxon>
        <taxon>Plagiorchiida</taxon>
        <taxon>Troglotremata</taxon>
        <taxon>Troglotrematidae</taxon>
        <taxon>Paragonimus</taxon>
    </lineage>
</organism>
<dbReference type="PANTHER" id="PTHR10383:SF48">
    <property type="entry name" value="SERINE INCORPORATOR 1-LIKE"/>
    <property type="match status" value="1"/>
</dbReference>
<dbReference type="PANTHER" id="PTHR10383">
    <property type="entry name" value="SERINE INCORPORATOR"/>
    <property type="match status" value="1"/>
</dbReference>
<evidence type="ECO:0000256" key="2">
    <source>
        <dbReference type="ARBA" id="ARBA00006665"/>
    </source>
</evidence>